<dbReference type="SUPFAM" id="SSF63411">
    <property type="entry name" value="LuxS/MPP-like metallohydrolase"/>
    <property type="match status" value="2"/>
</dbReference>
<sequence length="428" mass="47233">MPQNVTALPQQIIHRTVLDNGIVVIVVENSAADIIASRLFIRAGSQWEPREKAGLSHLLSTVITKGTAQLSSLEIAERIESVGANLSADASTDYFLLSLKTVSADWSEILQLAGQMLRSPSFPEAEVELERHLTLQDIRSQKEQPFSIAFEQLRQVMYQDHPYAVSILGTEATASRLNRADLELHHQTYFRPDNMVISIAGRVTPEQAVEQVKQVFGDWQSPATPLPIQPLPSIVSQPSQVVTPQETQQSIVMLGYLASPVQDQDYAALKLLNTYLGNGLSSRLFVELREKRGLAYDVSAFYPTRQSASTFVVYMGTAPENTETALVGLSTEVERLCSTPLSPDELQTAKNKLLGQYALGKQTNAQLAQTYGWYETLGLGIEFDTRFQQDVANVTPEMAQAVARLYFLEPYVSVVGPAEAINKLMADS</sequence>
<dbReference type="InterPro" id="IPR007863">
    <property type="entry name" value="Peptidase_M16_C"/>
</dbReference>
<dbReference type="AlphaFoldDB" id="A0A951PH06"/>
<gene>
    <name evidence="3" type="ORF">KME25_04200</name>
</gene>
<dbReference type="PANTHER" id="PTHR11851:SF224">
    <property type="entry name" value="PROCESSING PROTEASE"/>
    <property type="match status" value="1"/>
</dbReference>
<evidence type="ECO:0000313" key="4">
    <source>
        <dbReference type="Proteomes" id="UP000753908"/>
    </source>
</evidence>
<dbReference type="Proteomes" id="UP000753908">
    <property type="component" value="Unassembled WGS sequence"/>
</dbReference>
<name>A0A951PH06_9CYAN</name>
<accession>A0A951PH06</accession>
<evidence type="ECO:0000259" key="1">
    <source>
        <dbReference type="Pfam" id="PF00675"/>
    </source>
</evidence>
<dbReference type="Gene3D" id="3.30.830.10">
    <property type="entry name" value="Metalloenzyme, LuxS/M16 peptidase-like"/>
    <property type="match status" value="2"/>
</dbReference>
<dbReference type="EMBL" id="JAHHIF010000004">
    <property type="protein sequence ID" value="MBW4543640.1"/>
    <property type="molecule type" value="Genomic_DNA"/>
</dbReference>
<evidence type="ECO:0000259" key="2">
    <source>
        <dbReference type="Pfam" id="PF05193"/>
    </source>
</evidence>
<dbReference type="InterPro" id="IPR011249">
    <property type="entry name" value="Metalloenz_LuxS/M16"/>
</dbReference>
<feature type="domain" description="Peptidase M16 N-terminal" evidence="1">
    <location>
        <begin position="24"/>
        <end position="170"/>
    </location>
</feature>
<dbReference type="Pfam" id="PF05193">
    <property type="entry name" value="Peptidase_M16_C"/>
    <property type="match status" value="1"/>
</dbReference>
<comment type="caution">
    <text evidence="3">The sequence shown here is derived from an EMBL/GenBank/DDBJ whole genome shotgun (WGS) entry which is preliminary data.</text>
</comment>
<dbReference type="InterPro" id="IPR011765">
    <property type="entry name" value="Pept_M16_N"/>
</dbReference>
<organism evidence="3 4">
    <name type="scientific">Symplocastrum torsivum CPER-KK1</name>
    <dbReference type="NCBI Taxonomy" id="450513"/>
    <lineage>
        <taxon>Bacteria</taxon>
        <taxon>Bacillati</taxon>
        <taxon>Cyanobacteriota</taxon>
        <taxon>Cyanophyceae</taxon>
        <taxon>Oscillatoriophycideae</taxon>
        <taxon>Oscillatoriales</taxon>
        <taxon>Microcoleaceae</taxon>
        <taxon>Symplocastrum</taxon>
    </lineage>
</organism>
<dbReference type="GO" id="GO:0046872">
    <property type="term" value="F:metal ion binding"/>
    <property type="evidence" value="ECO:0007669"/>
    <property type="project" value="InterPro"/>
</dbReference>
<feature type="domain" description="Peptidase M16 C-terminal" evidence="2">
    <location>
        <begin position="177"/>
        <end position="353"/>
    </location>
</feature>
<dbReference type="PANTHER" id="PTHR11851">
    <property type="entry name" value="METALLOPROTEASE"/>
    <property type="match status" value="1"/>
</dbReference>
<evidence type="ECO:0000313" key="3">
    <source>
        <dbReference type="EMBL" id="MBW4543640.1"/>
    </source>
</evidence>
<reference evidence="3" key="1">
    <citation type="submission" date="2021-05" db="EMBL/GenBank/DDBJ databases">
        <authorList>
            <person name="Pietrasiak N."/>
            <person name="Ward R."/>
            <person name="Stajich J.E."/>
            <person name="Kurbessoian T."/>
        </authorList>
    </citation>
    <scope>NUCLEOTIDE SEQUENCE</scope>
    <source>
        <strain evidence="3">CPER-KK1</strain>
    </source>
</reference>
<dbReference type="Pfam" id="PF00675">
    <property type="entry name" value="Peptidase_M16"/>
    <property type="match status" value="1"/>
</dbReference>
<proteinExistence type="predicted"/>
<reference evidence="3" key="2">
    <citation type="journal article" date="2022" name="Microbiol. Resour. Announc.">
        <title>Metagenome Sequencing to Explore Phylogenomics of Terrestrial Cyanobacteria.</title>
        <authorList>
            <person name="Ward R.D."/>
            <person name="Stajich J.E."/>
            <person name="Johansen J.R."/>
            <person name="Huntemann M."/>
            <person name="Clum A."/>
            <person name="Foster B."/>
            <person name="Foster B."/>
            <person name="Roux S."/>
            <person name="Palaniappan K."/>
            <person name="Varghese N."/>
            <person name="Mukherjee S."/>
            <person name="Reddy T.B.K."/>
            <person name="Daum C."/>
            <person name="Copeland A."/>
            <person name="Chen I.A."/>
            <person name="Ivanova N.N."/>
            <person name="Kyrpides N.C."/>
            <person name="Shapiro N."/>
            <person name="Eloe-Fadrosh E.A."/>
            <person name="Pietrasiak N."/>
        </authorList>
    </citation>
    <scope>NUCLEOTIDE SEQUENCE</scope>
    <source>
        <strain evidence="3">CPER-KK1</strain>
    </source>
</reference>
<dbReference type="InterPro" id="IPR050361">
    <property type="entry name" value="MPP/UQCRC_Complex"/>
</dbReference>
<protein>
    <submittedName>
        <fullName evidence="3">Insulinase family protein</fullName>
    </submittedName>
</protein>